<proteinExistence type="predicted"/>
<dbReference type="Proteomes" id="UP001163603">
    <property type="component" value="Chromosome 12"/>
</dbReference>
<name>A0ACC0XJ80_9ROSI</name>
<keyword evidence="2" id="KW-1185">Reference proteome</keyword>
<sequence length="282" mass="31207">MPLGERGGWDKSESRYCGVETDFDDDMPHLLSYNLSTGGFNFVVATLFSVFLFDSLVLVLIILFNPHLFQILQMDFAYRPNLVERDASGGSNVLPFAASDWVLAPPNGVVIVVEGSVCITILWNSPSIFLIYSGKISSWIDLDSEDETLRMDSEITLKQEIAWATHLSLQICESLTFGPSHAIDITREVVGGDGTLHEVVNGFFWAGKTVSSHNRDSAHSTALGLIPLGTGSDFARTFGWKNDPHEAIERIVKGITCPFLIPCHFKVKKKSVTLFFICNEDV</sequence>
<gene>
    <name evidence="1" type="ORF">Pint_12166</name>
</gene>
<accession>A0ACC0XJ80</accession>
<evidence type="ECO:0000313" key="1">
    <source>
        <dbReference type="EMBL" id="KAJ0017550.1"/>
    </source>
</evidence>
<comment type="caution">
    <text evidence="1">The sequence shown here is derived from an EMBL/GenBank/DDBJ whole genome shotgun (WGS) entry which is preliminary data.</text>
</comment>
<protein>
    <submittedName>
        <fullName evidence="1">Uncharacterized protein</fullName>
    </submittedName>
</protein>
<reference evidence="2" key="1">
    <citation type="journal article" date="2023" name="G3 (Bethesda)">
        <title>Genome assembly and association tests identify interacting loci associated with vigor, precocity, and sex in interspecific pistachio rootstocks.</title>
        <authorList>
            <person name="Palmer W."/>
            <person name="Jacygrad E."/>
            <person name="Sagayaradj S."/>
            <person name="Cavanaugh K."/>
            <person name="Han R."/>
            <person name="Bertier L."/>
            <person name="Beede B."/>
            <person name="Kafkas S."/>
            <person name="Golino D."/>
            <person name="Preece J."/>
            <person name="Michelmore R."/>
        </authorList>
    </citation>
    <scope>NUCLEOTIDE SEQUENCE [LARGE SCALE GENOMIC DNA]</scope>
</reference>
<dbReference type="EMBL" id="CM047747">
    <property type="protein sequence ID" value="KAJ0017550.1"/>
    <property type="molecule type" value="Genomic_DNA"/>
</dbReference>
<evidence type="ECO:0000313" key="2">
    <source>
        <dbReference type="Proteomes" id="UP001163603"/>
    </source>
</evidence>
<organism evidence="1 2">
    <name type="scientific">Pistacia integerrima</name>
    <dbReference type="NCBI Taxonomy" id="434235"/>
    <lineage>
        <taxon>Eukaryota</taxon>
        <taxon>Viridiplantae</taxon>
        <taxon>Streptophyta</taxon>
        <taxon>Embryophyta</taxon>
        <taxon>Tracheophyta</taxon>
        <taxon>Spermatophyta</taxon>
        <taxon>Magnoliopsida</taxon>
        <taxon>eudicotyledons</taxon>
        <taxon>Gunneridae</taxon>
        <taxon>Pentapetalae</taxon>
        <taxon>rosids</taxon>
        <taxon>malvids</taxon>
        <taxon>Sapindales</taxon>
        <taxon>Anacardiaceae</taxon>
        <taxon>Pistacia</taxon>
    </lineage>
</organism>